<dbReference type="RefSeq" id="WP_051496892.1">
    <property type="nucleotide sequence ID" value="NZ_CP003181.2"/>
</dbReference>
<sequence length="181" mass="19466">MSFEQALTLTMSAAIEGGYTRSATDPGNWTGGRVYAGQLVGTNHGISAPVLSAWLGRTATETEMRALTRDEAAAIYQVRYWRACACDRLPPSIAGLIFDAAVNQGEGFAPRLLQQALSVPADGQIGPLTLAAAVRADPADLHAEIARLRAERYRASTDWPRFGTGWLRRLMRVVAATASFS</sequence>
<dbReference type="CDD" id="cd13926">
    <property type="entry name" value="N-acetylmuramidase_GH108"/>
    <property type="match status" value="1"/>
</dbReference>
<dbReference type="InterPro" id="IPR008565">
    <property type="entry name" value="TtsA-like_GH18_dom"/>
</dbReference>
<dbReference type="Gene3D" id="1.20.141.10">
    <property type="entry name" value="Chitosanase, subunit A, domain 1"/>
    <property type="match status" value="1"/>
</dbReference>
<evidence type="ECO:0000259" key="2">
    <source>
        <dbReference type="Pfam" id="PF09374"/>
    </source>
</evidence>
<dbReference type="AlphaFoldDB" id="A0AAN1AMV4"/>
<dbReference type="InterPro" id="IPR023346">
    <property type="entry name" value="Lysozyme-like_dom_sf"/>
</dbReference>
<proteinExistence type="predicted"/>
<gene>
    <name evidence="3" type="ORF">GbCGDNIH3_1548a</name>
</gene>
<dbReference type="Proteomes" id="UP000019438">
    <property type="component" value="Chromosome"/>
</dbReference>
<evidence type="ECO:0000313" key="3">
    <source>
        <dbReference type="EMBL" id="APG30463.1"/>
    </source>
</evidence>
<feature type="domain" description="TtsA-like Glycoside hydrolase family 108" evidence="1">
    <location>
        <begin position="14"/>
        <end position="105"/>
    </location>
</feature>
<organism evidence="3 4">
    <name type="scientific">Granulibacter bethesdensis</name>
    <dbReference type="NCBI Taxonomy" id="364410"/>
    <lineage>
        <taxon>Bacteria</taxon>
        <taxon>Pseudomonadati</taxon>
        <taxon>Pseudomonadota</taxon>
        <taxon>Alphaproteobacteria</taxon>
        <taxon>Acetobacterales</taxon>
        <taxon>Acetobacteraceae</taxon>
        <taxon>Granulibacter</taxon>
    </lineage>
</organism>
<accession>A0AAN1AMV4</accession>
<protein>
    <submittedName>
        <fullName evidence="3">Exported protein</fullName>
    </submittedName>
</protein>
<dbReference type="KEGG" id="gbc:GbCGDNIH3_1548a"/>
<evidence type="ECO:0000259" key="1">
    <source>
        <dbReference type="Pfam" id="PF05838"/>
    </source>
</evidence>
<dbReference type="EMBL" id="CP003181">
    <property type="protein sequence ID" value="APG30463.1"/>
    <property type="molecule type" value="Genomic_DNA"/>
</dbReference>
<reference evidence="4" key="1">
    <citation type="submission" date="2012-06" db="EMBL/GenBank/DDBJ databases">
        <title>Genome analysis of multiple Granulibacter bethesdensis isolates demonstrates substantial genome diversity.</title>
        <authorList>
            <person name="Greenberg D.E."/>
            <person name="Porcella S.F."/>
            <person name="Zarember K."/>
            <person name="Zelazny A.M."/>
            <person name="Bruno D."/>
            <person name="Martens C."/>
            <person name="Barbian K.D."/>
            <person name="Jaske E."/>
            <person name="Holland S.M."/>
        </authorList>
    </citation>
    <scope>NUCLEOTIDE SEQUENCE [LARGE SCALE GENOMIC DNA]</scope>
    <source>
        <strain evidence="4">CGDNIH3</strain>
    </source>
</reference>
<name>A0AAN1AMV4_9PROT</name>
<dbReference type="SUPFAM" id="SSF53955">
    <property type="entry name" value="Lysozyme-like"/>
    <property type="match status" value="1"/>
</dbReference>
<dbReference type="InterPro" id="IPR018537">
    <property type="entry name" value="Peptidoglycan-bd_3"/>
</dbReference>
<feature type="domain" description="Peptidoglycan binding" evidence="2">
    <location>
        <begin position="111"/>
        <end position="170"/>
    </location>
</feature>
<dbReference type="Pfam" id="PF05838">
    <property type="entry name" value="Glyco_hydro_108"/>
    <property type="match status" value="1"/>
</dbReference>
<dbReference type="Pfam" id="PF09374">
    <property type="entry name" value="PG_binding_3"/>
    <property type="match status" value="1"/>
</dbReference>
<evidence type="ECO:0000313" key="4">
    <source>
        <dbReference type="Proteomes" id="UP000019438"/>
    </source>
</evidence>